<dbReference type="InterPro" id="IPR011009">
    <property type="entry name" value="Kinase-like_dom_sf"/>
</dbReference>
<dbReference type="AlphaFoldDB" id="A0AAD8H7P2"/>
<evidence type="ECO:0000313" key="5">
    <source>
        <dbReference type="Proteomes" id="UP001237642"/>
    </source>
</evidence>
<dbReference type="GO" id="GO:0005886">
    <property type="term" value="C:plasma membrane"/>
    <property type="evidence" value="ECO:0007669"/>
    <property type="project" value="TreeGrafter"/>
</dbReference>
<dbReference type="PANTHER" id="PTHR27001">
    <property type="entry name" value="OS01G0253100 PROTEIN"/>
    <property type="match status" value="1"/>
</dbReference>
<dbReference type="Gene3D" id="1.10.510.10">
    <property type="entry name" value="Transferase(Phosphotransferase) domain 1"/>
    <property type="match status" value="1"/>
</dbReference>
<dbReference type="EMBL" id="JAUIZM010000010">
    <property type="protein sequence ID" value="KAK1361583.1"/>
    <property type="molecule type" value="Genomic_DNA"/>
</dbReference>
<dbReference type="GO" id="GO:0005524">
    <property type="term" value="F:ATP binding"/>
    <property type="evidence" value="ECO:0007669"/>
    <property type="project" value="UniProtKB-KW"/>
</dbReference>
<organism evidence="4 5">
    <name type="scientific">Heracleum sosnowskyi</name>
    <dbReference type="NCBI Taxonomy" id="360622"/>
    <lineage>
        <taxon>Eukaryota</taxon>
        <taxon>Viridiplantae</taxon>
        <taxon>Streptophyta</taxon>
        <taxon>Embryophyta</taxon>
        <taxon>Tracheophyta</taxon>
        <taxon>Spermatophyta</taxon>
        <taxon>Magnoliopsida</taxon>
        <taxon>eudicotyledons</taxon>
        <taxon>Gunneridae</taxon>
        <taxon>Pentapetalae</taxon>
        <taxon>asterids</taxon>
        <taxon>campanulids</taxon>
        <taxon>Apiales</taxon>
        <taxon>Apiaceae</taxon>
        <taxon>Apioideae</taxon>
        <taxon>apioid superclade</taxon>
        <taxon>Tordylieae</taxon>
        <taxon>Tordyliinae</taxon>
        <taxon>Heracleum</taxon>
    </lineage>
</organism>
<dbReference type="GO" id="GO:0004672">
    <property type="term" value="F:protein kinase activity"/>
    <property type="evidence" value="ECO:0007669"/>
    <property type="project" value="InterPro"/>
</dbReference>
<dbReference type="Proteomes" id="UP001237642">
    <property type="component" value="Unassembled WGS sequence"/>
</dbReference>
<feature type="domain" description="Protein kinase" evidence="3">
    <location>
        <begin position="1"/>
        <end position="163"/>
    </location>
</feature>
<dbReference type="InterPro" id="IPR000719">
    <property type="entry name" value="Prot_kinase_dom"/>
</dbReference>
<reference evidence="4" key="1">
    <citation type="submission" date="2023-02" db="EMBL/GenBank/DDBJ databases">
        <title>Genome of toxic invasive species Heracleum sosnowskyi carries increased number of genes despite the absence of recent whole-genome duplications.</title>
        <authorList>
            <person name="Schelkunov M."/>
            <person name="Shtratnikova V."/>
            <person name="Makarenko M."/>
            <person name="Klepikova A."/>
            <person name="Omelchenko D."/>
            <person name="Novikova G."/>
            <person name="Obukhova E."/>
            <person name="Bogdanov V."/>
            <person name="Penin A."/>
            <person name="Logacheva M."/>
        </authorList>
    </citation>
    <scope>NUCLEOTIDE SEQUENCE</scope>
    <source>
        <strain evidence="4">Hsosn_3</strain>
        <tissue evidence="4">Leaf</tissue>
    </source>
</reference>
<protein>
    <recommendedName>
        <fullName evidence="3">Protein kinase domain-containing protein</fullName>
    </recommendedName>
</protein>
<keyword evidence="5" id="KW-1185">Reference proteome</keyword>
<evidence type="ECO:0000259" key="3">
    <source>
        <dbReference type="PROSITE" id="PS50011"/>
    </source>
</evidence>
<name>A0AAD8H7P2_9APIA</name>
<comment type="caution">
    <text evidence="4">The sequence shown here is derived from an EMBL/GenBank/DDBJ whole genome shotgun (WGS) entry which is preliminary data.</text>
</comment>
<evidence type="ECO:0000256" key="2">
    <source>
        <dbReference type="ARBA" id="ARBA00022840"/>
    </source>
</evidence>
<dbReference type="PROSITE" id="PS50011">
    <property type="entry name" value="PROTEIN_KINASE_DOM"/>
    <property type="match status" value="1"/>
</dbReference>
<keyword evidence="2" id="KW-0067">ATP-binding</keyword>
<reference evidence="4" key="2">
    <citation type="submission" date="2023-05" db="EMBL/GenBank/DDBJ databases">
        <authorList>
            <person name="Schelkunov M.I."/>
        </authorList>
    </citation>
    <scope>NUCLEOTIDE SEQUENCE</scope>
    <source>
        <strain evidence="4">Hsosn_3</strain>
        <tissue evidence="4">Leaf</tissue>
    </source>
</reference>
<gene>
    <name evidence="4" type="ORF">POM88_046057</name>
</gene>
<dbReference type="Pfam" id="PF00069">
    <property type="entry name" value="Pkinase"/>
    <property type="match status" value="1"/>
</dbReference>
<sequence>MFPAICMRHACLVAHNNLKATNILLDEDLMPHICNTALAVLKPLTSNKIKIKASEMVIGDTSYIAPEHIQSGIGNMKGDACAFGALLLELLTGRRPFDRAEQSLVNWASSQMHDNESLEQKVSLAIKMTIPSKALSRLLKSSHFAFRSFRSSNSGSFASPTLM</sequence>
<keyword evidence="1" id="KW-0547">Nucleotide-binding</keyword>
<evidence type="ECO:0000256" key="1">
    <source>
        <dbReference type="ARBA" id="ARBA00022741"/>
    </source>
</evidence>
<proteinExistence type="predicted"/>
<accession>A0AAD8H7P2</accession>
<evidence type="ECO:0000313" key="4">
    <source>
        <dbReference type="EMBL" id="KAK1361583.1"/>
    </source>
</evidence>
<dbReference type="PANTHER" id="PTHR27001:SF8">
    <property type="entry name" value="PROTEIN STRUBBELIG-RECEPTOR FAMILY 2"/>
    <property type="match status" value="1"/>
</dbReference>
<dbReference type="SUPFAM" id="SSF56112">
    <property type="entry name" value="Protein kinase-like (PK-like)"/>
    <property type="match status" value="1"/>
</dbReference>